<accession>A0A7T4R1P2</accession>
<dbReference type="Pfam" id="PF13411">
    <property type="entry name" value="MerR_1"/>
    <property type="match status" value="1"/>
</dbReference>
<evidence type="ECO:0000256" key="4">
    <source>
        <dbReference type="SAM" id="Coils"/>
    </source>
</evidence>
<name>A0A7T4R1P2_9GAMM</name>
<dbReference type="SUPFAM" id="SSF46955">
    <property type="entry name" value="Putative DNA-binding domain"/>
    <property type="match status" value="1"/>
</dbReference>
<keyword evidence="1" id="KW-0805">Transcription regulation</keyword>
<dbReference type="PRINTS" id="PR00040">
    <property type="entry name" value="HTHMERR"/>
</dbReference>
<feature type="region of interest" description="Disordered" evidence="5">
    <location>
        <begin position="135"/>
        <end position="154"/>
    </location>
</feature>
<keyword evidence="8" id="KW-1185">Reference proteome</keyword>
<dbReference type="KEGG" id="snan:I6N98_02785"/>
<dbReference type="InterPro" id="IPR047057">
    <property type="entry name" value="MerR_fam"/>
</dbReference>
<dbReference type="PANTHER" id="PTHR30204:SF94">
    <property type="entry name" value="HEAVY METAL-DEPENDENT TRANSCRIPTIONAL REGULATOR HI_0293-RELATED"/>
    <property type="match status" value="1"/>
</dbReference>
<dbReference type="Gene3D" id="1.10.1660.10">
    <property type="match status" value="1"/>
</dbReference>
<dbReference type="InterPro" id="IPR000551">
    <property type="entry name" value="MerR-type_HTH_dom"/>
</dbReference>
<dbReference type="PROSITE" id="PS50937">
    <property type="entry name" value="HTH_MERR_2"/>
    <property type="match status" value="1"/>
</dbReference>
<dbReference type="EMBL" id="CP066167">
    <property type="protein sequence ID" value="QQD18808.1"/>
    <property type="molecule type" value="Genomic_DNA"/>
</dbReference>
<evidence type="ECO:0000259" key="6">
    <source>
        <dbReference type="PROSITE" id="PS50937"/>
    </source>
</evidence>
<gene>
    <name evidence="7" type="ORF">I6N98_02785</name>
</gene>
<dbReference type="PANTHER" id="PTHR30204">
    <property type="entry name" value="REDOX-CYCLING DRUG-SENSING TRANSCRIPTIONAL ACTIVATOR SOXR"/>
    <property type="match status" value="1"/>
</dbReference>
<evidence type="ECO:0000313" key="8">
    <source>
        <dbReference type="Proteomes" id="UP000596063"/>
    </source>
</evidence>
<proteinExistence type="predicted"/>
<keyword evidence="2" id="KW-0238">DNA-binding</keyword>
<feature type="compositionally biased region" description="Basic residues" evidence="5">
    <location>
        <begin position="145"/>
        <end position="154"/>
    </location>
</feature>
<dbReference type="RefSeq" id="WP_198570297.1">
    <property type="nucleotide sequence ID" value="NZ_CP066167.1"/>
</dbReference>
<feature type="coiled-coil region" evidence="4">
    <location>
        <begin position="84"/>
        <end position="111"/>
    </location>
</feature>
<dbReference type="Proteomes" id="UP000596063">
    <property type="component" value="Chromosome"/>
</dbReference>
<keyword evidence="3" id="KW-0804">Transcription</keyword>
<sequence length="154" mass="17206">MMKIGELAERTGLAASRIRFYERMGLLQLVERQANGYRMYPPEAVLVLNLIKSAQDAGFSLDELRTLMPPDLSQWEHDTLDQALRDKVRSIEALQAQLEQSKKTILDILAQIEAKPDDMSCASNAQRVLSNLGLEGDAPITGKQRPGKTARRKA</sequence>
<dbReference type="GO" id="GO:0003700">
    <property type="term" value="F:DNA-binding transcription factor activity"/>
    <property type="evidence" value="ECO:0007669"/>
    <property type="project" value="InterPro"/>
</dbReference>
<organism evidence="7 8">
    <name type="scientific">Spongiibacter nanhainus</name>
    <dbReference type="NCBI Taxonomy" id="2794344"/>
    <lineage>
        <taxon>Bacteria</taxon>
        <taxon>Pseudomonadati</taxon>
        <taxon>Pseudomonadota</taxon>
        <taxon>Gammaproteobacteria</taxon>
        <taxon>Cellvibrionales</taxon>
        <taxon>Spongiibacteraceae</taxon>
        <taxon>Spongiibacter</taxon>
    </lineage>
</organism>
<feature type="domain" description="HTH merR-type" evidence="6">
    <location>
        <begin position="1"/>
        <end position="70"/>
    </location>
</feature>
<evidence type="ECO:0000256" key="5">
    <source>
        <dbReference type="SAM" id="MobiDB-lite"/>
    </source>
</evidence>
<evidence type="ECO:0000256" key="3">
    <source>
        <dbReference type="ARBA" id="ARBA00023163"/>
    </source>
</evidence>
<dbReference type="AlphaFoldDB" id="A0A7T4R1P2"/>
<reference evidence="7 8" key="1">
    <citation type="submission" date="2020-12" db="EMBL/GenBank/DDBJ databases">
        <authorList>
            <person name="Shan Y."/>
        </authorList>
    </citation>
    <scope>NUCLEOTIDE SEQUENCE [LARGE SCALE GENOMIC DNA]</scope>
    <source>
        <strain evidence="8">csc3.9</strain>
    </source>
</reference>
<dbReference type="GO" id="GO:0003677">
    <property type="term" value="F:DNA binding"/>
    <property type="evidence" value="ECO:0007669"/>
    <property type="project" value="UniProtKB-KW"/>
</dbReference>
<dbReference type="PROSITE" id="PS00552">
    <property type="entry name" value="HTH_MERR_1"/>
    <property type="match status" value="1"/>
</dbReference>
<evidence type="ECO:0000256" key="1">
    <source>
        <dbReference type="ARBA" id="ARBA00023015"/>
    </source>
</evidence>
<dbReference type="SMART" id="SM00422">
    <property type="entry name" value="HTH_MERR"/>
    <property type="match status" value="1"/>
</dbReference>
<evidence type="ECO:0000313" key="7">
    <source>
        <dbReference type="EMBL" id="QQD18808.1"/>
    </source>
</evidence>
<keyword evidence="4" id="KW-0175">Coiled coil</keyword>
<dbReference type="InterPro" id="IPR009061">
    <property type="entry name" value="DNA-bd_dom_put_sf"/>
</dbReference>
<protein>
    <submittedName>
        <fullName evidence="7">MerR family transcriptional regulator</fullName>
    </submittedName>
</protein>
<evidence type="ECO:0000256" key="2">
    <source>
        <dbReference type="ARBA" id="ARBA00023125"/>
    </source>
</evidence>